<protein>
    <recommendedName>
        <fullName evidence="11">Hydroxyethylthiazole kinase</fullName>
        <ecNumber evidence="11">2.7.1.50</ecNumber>
    </recommendedName>
    <alternativeName>
        <fullName evidence="11">4-methyl-5-beta-hydroxyethylthiazole kinase</fullName>
        <shortName evidence="11">TH kinase</shortName>
        <shortName evidence="11">Thz kinase</shortName>
    </alternativeName>
</protein>
<evidence type="ECO:0000256" key="11">
    <source>
        <dbReference type="HAMAP-Rule" id="MF_00228"/>
    </source>
</evidence>
<keyword evidence="6 11" id="KW-0547">Nucleotide-binding</keyword>
<comment type="caution">
    <text evidence="12">The sequence shown here is derived from an EMBL/GenBank/DDBJ whole genome shotgun (WGS) entry which is preliminary data.</text>
</comment>
<dbReference type="EMBL" id="JAUOZS010000001">
    <property type="protein sequence ID" value="MDT8902101.1"/>
    <property type="molecule type" value="Genomic_DNA"/>
</dbReference>
<dbReference type="GO" id="GO:0004417">
    <property type="term" value="F:hydroxyethylthiazole kinase activity"/>
    <property type="evidence" value="ECO:0007669"/>
    <property type="project" value="UniProtKB-EC"/>
</dbReference>
<dbReference type="Proteomes" id="UP001254848">
    <property type="component" value="Unassembled WGS sequence"/>
</dbReference>
<dbReference type="CDD" id="cd01170">
    <property type="entry name" value="THZ_kinase"/>
    <property type="match status" value="1"/>
</dbReference>
<keyword evidence="10 11" id="KW-0784">Thiamine biosynthesis</keyword>
<evidence type="ECO:0000313" key="12">
    <source>
        <dbReference type="EMBL" id="MDT8902101.1"/>
    </source>
</evidence>
<evidence type="ECO:0000256" key="3">
    <source>
        <dbReference type="ARBA" id="ARBA00004868"/>
    </source>
</evidence>
<sequence length="273" mass="27338">MELLQEIAATFAAIKANTPLVHHLTNYVTANDSANITLACGASPVMAADPGEATDMVAKAGALVLNIGTLNAAAVDTMIATGRRAGDLGVPIILDPVGAGATPARTDAAGRIVRETSPAVIRGNAAEIKTVAGLSAAIRGVDSAADEPGGEAVAAGLARRLGCVVALTGRTDIVAGAGRVCRIANGHPWLARVTGTGCMATSLIGCCLGAGASPYAAAVTGLVVMGVAGELAHRSLGPEDGIGTFRVKLFDAVFNLTPELLVSHAKISETRED</sequence>
<dbReference type="Pfam" id="PF02110">
    <property type="entry name" value="HK"/>
    <property type="match status" value="1"/>
</dbReference>
<dbReference type="HAMAP" id="MF_00228">
    <property type="entry name" value="Thz_kinase"/>
    <property type="match status" value="1"/>
</dbReference>
<feature type="binding site" evidence="11">
    <location>
        <position position="168"/>
    </location>
    <ligand>
        <name>ATP</name>
        <dbReference type="ChEBI" id="CHEBI:30616"/>
    </ligand>
</feature>
<keyword evidence="7 11" id="KW-0418">Kinase</keyword>
<accession>A0ABU3NZ67</accession>
<keyword evidence="5 11" id="KW-0479">Metal-binding</keyword>
<evidence type="ECO:0000256" key="9">
    <source>
        <dbReference type="ARBA" id="ARBA00022842"/>
    </source>
</evidence>
<dbReference type="InterPro" id="IPR029056">
    <property type="entry name" value="Ribokinase-like"/>
</dbReference>
<keyword evidence="8 11" id="KW-0067">ATP-binding</keyword>
<dbReference type="InterPro" id="IPR000417">
    <property type="entry name" value="Hyethyz_kinase"/>
</dbReference>
<keyword evidence="4 11" id="KW-0808">Transferase</keyword>
<dbReference type="NCBIfam" id="NF006830">
    <property type="entry name" value="PRK09355.1"/>
    <property type="match status" value="1"/>
</dbReference>
<dbReference type="Gene3D" id="3.40.1190.20">
    <property type="match status" value="1"/>
</dbReference>
<name>A0ABU3NZ67_9FIRM</name>
<comment type="similarity">
    <text evidence="11">Belongs to the Thz kinase family.</text>
</comment>
<comment type="cofactor">
    <cofactor evidence="2 11">
        <name>Mg(2+)</name>
        <dbReference type="ChEBI" id="CHEBI:18420"/>
    </cofactor>
</comment>
<feature type="binding site" evidence="11">
    <location>
        <position position="46"/>
    </location>
    <ligand>
        <name>substrate</name>
    </ligand>
</feature>
<evidence type="ECO:0000256" key="8">
    <source>
        <dbReference type="ARBA" id="ARBA00022840"/>
    </source>
</evidence>
<evidence type="ECO:0000256" key="7">
    <source>
        <dbReference type="ARBA" id="ARBA00022777"/>
    </source>
</evidence>
<keyword evidence="13" id="KW-1185">Reference proteome</keyword>
<dbReference type="PIRSF" id="PIRSF000513">
    <property type="entry name" value="Thz_kinase"/>
    <property type="match status" value="1"/>
</dbReference>
<evidence type="ECO:0000256" key="6">
    <source>
        <dbReference type="ARBA" id="ARBA00022741"/>
    </source>
</evidence>
<keyword evidence="9 11" id="KW-0460">Magnesium</keyword>
<evidence type="ECO:0000256" key="10">
    <source>
        <dbReference type="ARBA" id="ARBA00022977"/>
    </source>
</evidence>
<evidence type="ECO:0000313" key="13">
    <source>
        <dbReference type="Proteomes" id="UP001254848"/>
    </source>
</evidence>
<feature type="binding site" evidence="11">
    <location>
        <position position="195"/>
    </location>
    <ligand>
        <name>substrate</name>
    </ligand>
</feature>
<comment type="catalytic activity">
    <reaction evidence="1 11">
        <text>5-(2-hydroxyethyl)-4-methylthiazole + ATP = 4-methyl-5-(2-phosphooxyethyl)-thiazole + ADP + H(+)</text>
        <dbReference type="Rhea" id="RHEA:24212"/>
        <dbReference type="ChEBI" id="CHEBI:15378"/>
        <dbReference type="ChEBI" id="CHEBI:17957"/>
        <dbReference type="ChEBI" id="CHEBI:30616"/>
        <dbReference type="ChEBI" id="CHEBI:58296"/>
        <dbReference type="ChEBI" id="CHEBI:456216"/>
        <dbReference type="EC" id="2.7.1.50"/>
    </reaction>
</comment>
<evidence type="ECO:0000256" key="1">
    <source>
        <dbReference type="ARBA" id="ARBA00001771"/>
    </source>
</evidence>
<evidence type="ECO:0000256" key="2">
    <source>
        <dbReference type="ARBA" id="ARBA00001946"/>
    </source>
</evidence>
<feature type="binding site" evidence="11">
    <location>
        <position position="122"/>
    </location>
    <ligand>
        <name>ATP</name>
        <dbReference type="ChEBI" id="CHEBI:30616"/>
    </ligand>
</feature>
<reference evidence="12 13" key="1">
    <citation type="submission" date="2023-07" db="EMBL/GenBank/DDBJ databases">
        <title>The novel representative of Negativicutes class, Anaeroselena agilis gen. nov. sp. nov.</title>
        <authorList>
            <person name="Prokofeva M.I."/>
            <person name="Elcheninov A.G."/>
            <person name="Klyukina A."/>
            <person name="Kublanov I.V."/>
            <person name="Frolov E.N."/>
            <person name="Podosokorskaya O.A."/>
        </authorList>
    </citation>
    <scope>NUCLEOTIDE SEQUENCE [LARGE SCALE GENOMIC DNA]</scope>
    <source>
        <strain evidence="12 13">4137-cl</strain>
    </source>
</reference>
<proteinExistence type="inferred from homology"/>
<dbReference type="PRINTS" id="PR01099">
    <property type="entry name" value="HYETHTZKNASE"/>
</dbReference>
<dbReference type="RefSeq" id="WP_413780590.1">
    <property type="nucleotide sequence ID" value="NZ_JAUOZS010000001.1"/>
</dbReference>
<evidence type="ECO:0000256" key="5">
    <source>
        <dbReference type="ARBA" id="ARBA00022723"/>
    </source>
</evidence>
<comment type="pathway">
    <text evidence="3 11">Cofactor biosynthesis; thiamine diphosphate biosynthesis; 4-methyl-5-(2-phosphoethyl)-thiazole from 5-(2-hydroxyethyl)-4-methylthiazole: step 1/1.</text>
</comment>
<dbReference type="SUPFAM" id="SSF53613">
    <property type="entry name" value="Ribokinase-like"/>
    <property type="match status" value="1"/>
</dbReference>
<comment type="function">
    <text evidence="11">Catalyzes the phosphorylation of the hydroxyl group of 4-methyl-5-beta-hydroxyethylthiazole (THZ).</text>
</comment>
<evidence type="ECO:0000256" key="4">
    <source>
        <dbReference type="ARBA" id="ARBA00022679"/>
    </source>
</evidence>
<organism evidence="12 13">
    <name type="scientific">Anaeroselena agilis</name>
    <dbReference type="NCBI Taxonomy" id="3063788"/>
    <lineage>
        <taxon>Bacteria</taxon>
        <taxon>Bacillati</taxon>
        <taxon>Bacillota</taxon>
        <taxon>Negativicutes</taxon>
        <taxon>Acetonemataceae</taxon>
        <taxon>Anaeroselena</taxon>
    </lineage>
</organism>
<gene>
    <name evidence="11 12" type="primary">thiM</name>
    <name evidence="12" type="ORF">Q4T40_12670</name>
</gene>
<dbReference type="EC" id="2.7.1.50" evidence="11"/>